<dbReference type="Pfam" id="PF14403">
    <property type="entry name" value="CP_ATPgrasp_2"/>
    <property type="match status" value="1"/>
</dbReference>
<evidence type="ECO:0000256" key="1">
    <source>
        <dbReference type="SAM" id="MobiDB-lite"/>
    </source>
</evidence>
<gene>
    <name evidence="2" type="ORF">CCAX7_63900</name>
</gene>
<dbReference type="InterPro" id="IPR051680">
    <property type="entry name" value="ATP-dep_Glu-Cys_Ligase-2"/>
</dbReference>
<dbReference type="Gene3D" id="3.30.1490.270">
    <property type="match status" value="1"/>
</dbReference>
<keyword evidence="3" id="KW-1185">Reference proteome</keyword>
<accession>A0A402CX43</accession>
<protein>
    <submittedName>
        <fullName evidence="2">Uncharacterized protein</fullName>
    </submittedName>
</protein>
<dbReference type="PANTHER" id="PTHR34595:SF7">
    <property type="entry name" value="SLL1039 PROTEIN"/>
    <property type="match status" value="1"/>
</dbReference>
<dbReference type="PANTHER" id="PTHR34595">
    <property type="entry name" value="BLR5612 PROTEIN"/>
    <property type="match status" value="1"/>
</dbReference>
<dbReference type="Gene3D" id="3.40.50.11290">
    <property type="match status" value="1"/>
</dbReference>
<reference evidence="2 3" key="1">
    <citation type="journal article" date="2019" name="Int. J. Syst. Evol. Microbiol.">
        <title>Capsulimonas corticalis gen. nov., sp. nov., an aerobic capsulated bacterium, of a novel bacterial order, Capsulimonadales ord. nov., of the class Armatimonadia of the phylum Armatimonadetes.</title>
        <authorList>
            <person name="Li J."/>
            <person name="Kudo C."/>
            <person name="Tonouchi A."/>
        </authorList>
    </citation>
    <scope>NUCLEOTIDE SEQUENCE [LARGE SCALE GENOMIC DNA]</scope>
    <source>
        <strain evidence="2 3">AX-7</strain>
    </source>
</reference>
<dbReference type="RefSeq" id="WP_119321866.1">
    <property type="nucleotide sequence ID" value="NZ_AP025739.1"/>
</dbReference>
<proteinExistence type="predicted"/>
<organism evidence="2 3">
    <name type="scientific">Capsulimonas corticalis</name>
    <dbReference type="NCBI Taxonomy" id="2219043"/>
    <lineage>
        <taxon>Bacteria</taxon>
        <taxon>Bacillati</taxon>
        <taxon>Armatimonadota</taxon>
        <taxon>Armatimonadia</taxon>
        <taxon>Capsulimonadales</taxon>
        <taxon>Capsulimonadaceae</taxon>
        <taxon>Capsulimonas</taxon>
    </lineage>
</organism>
<sequence>MSLFDNYALDKFYDEMFSSPGEPRPHYRSLHAALSHLSPQEFKKRALMAEASMVNQGITFTVYGDDLGLEKTMPVDLVPRIMTHDEWERIERGLIQRIQALNLFLHDIYHDQNILNDGVVPRDLIVNAKHFRREFLGAKVPRDIYVQICGTDLVRNDSGDYYVLEDNLRSPSGVSYVLQNRMLMARTFPQLFRENRVMAVDHYCSQLLTNLRYISPRQIDDPVVVLLTPGEFNSAYFEHAFLAQQMGIDLVQGSDLYVEQNIVWMRTTRGPQRVDVVYRRIDDDFLDPLTFRKDSSLGVPGLVNAYRAGNVALANAVGTGIADDKVIYAYVPAMIKYYLDQDALLPNVPTYLSCEDAQRDHILQNLDKLVVKSANEAGGYGMLMGPQSTKEEQNEFAEKIKSDPRNFIAQPLVEISRAPSFVGDTDKFEGRHIDLRPYILVGESISIIPGGLTRVALTRGSYVVNSSQGGGSKDTWVLAKPIAQSQSMGNMSQSQTLGGMTRSQPSMRQPQNGANVMTQTQTAQE</sequence>
<dbReference type="InterPro" id="IPR025841">
    <property type="entry name" value="CP_ATPgrasp_2"/>
</dbReference>
<dbReference type="Proteomes" id="UP000287394">
    <property type="component" value="Chromosome"/>
</dbReference>
<feature type="compositionally biased region" description="Low complexity" evidence="1">
    <location>
        <begin position="485"/>
        <end position="495"/>
    </location>
</feature>
<evidence type="ECO:0000313" key="2">
    <source>
        <dbReference type="EMBL" id="BDI34339.1"/>
    </source>
</evidence>
<feature type="compositionally biased region" description="Polar residues" evidence="1">
    <location>
        <begin position="496"/>
        <end position="525"/>
    </location>
</feature>
<dbReference type="AlphaFoldDB" id="A0A402CX43"/>
<feature type="region of interest" description="Disordered" evidence="1">
    <location>
        <begin position="485"/>
        <end position="525"/>
    </location>
</feature>
<dbReference type="InterPro" id="IPR016450">
    <property type="entry name" value="UCP005522"/>
</dbReference>
<name>A0A402CX43_9BACT</name>
<dbReference type="SUPFAM" id="SSF56059">
    <property type="entry name" value="Glutathione synthetase ATP-binding domain-like"/>
    <property type="match status" value="1"/>
</dbReference>
<evidence type="ECO:0000313" key="3">
    <source>
        <dbReference type="Proteomes" id="UP000287394"/>
    </source>
</evidence>
<dbReference type="KEGG" id="ccot:CCAX7_63900"/>
<dbReference type="OrthoDB" id="9803842at2"/>
<dbReference type="PIRSF" id="PIRSF005522">
    <property type="entry name" value="UCP005522"/>
    <property type="match status" value="1"/>
</dbReference>
<dbReference type="EMBL" id="AP025739">
    <property type="protein sequence ID" value="BDI34339.1"/>
    <property type="molecule type" value="Genomic_DNA"/>
</dbReference>